<evidence type="ECO:0000313" key="1">
    <source>
        <dbReference type="EMBL" id="QXT57796.1"/>
    </source>
</evidence>
<dbReference type="InterPro" id="IPR027417">
    <property type="entry name" value="P-loop_NTPase"/>
</dbReference>
<reference evidence="1" key="1">
    <citation type="submission" date="2021-02" db="EMBL/GenBank/DDBJ databases">
        <title>Distinct virome patterns of the invasive cane toad (Rhinella marina) across its native and introduced ranges.</title>
        <authorList>
            <person name="Russo A.G."/>
            <person name="Harding E.F."/>
            <person name="Yan G.J."/>
            <person name="Selechnik D."/>
            <person name="Ducatez S."/>
            <person name="DeVore J.L."/>
            <person name="Zhou J."/>
            <person name="Sarma R.R."/>
            <person name="Lee Y.P."/>
            <person name="Richardson M.F."/>
            <person name="Shine R."/>
            <person name="Rollins L.A."/>
            <person name="White P.A."/>
        </authorList>
    </citation>
    <scope>NUCLEOTIDE SEQUENCE</scope>
</reference>
<protein>
    <submittedName>
        <fullName evidence="1">ATPase</fullName>
    </submittedName>
</protein>
<sequence length="245" mass="28645">MEQPIEIKKLNLSKIRPNDNPEDTKRGGFKITIVGKPGLGKSTLIKQIIYNKRFLIPVAVVFSGSEEVNGFYRNLFPSCFIYNEYKPEILEKILERQVHAKKYKLPNSWILVIFDDCMHNTAQFTNETMLKLFKNGRHYNILALFTNQYVLDFKPVLRSLLDGIFLFREQNKATLERLYTNFGGLIPTKSEFINILNTVTREPYSCLYIDNASCNSKPWEECIYWYKASIVPDFKFGCELYQMSE</sequence>
<dbReference type="EMBL" id="MW582930">
    <property type="protein sequence ID" value="QXT57796.1"/>
    <property type="molecule type" value="Genomic_DNA"/>
</dbReference>
<organism evidence="1">
    <name type="scientific">Rhinella marina erythrocytic-like virus</name>
    <dbReference type="NCBI Taxonomy" id="2859906"/>
    <lineage>
        <taxon>Viruses</taxon>
        <taxon>Varidnaviria</taxon>
        <taxon>Bamfordvirae</taxon>
        <taxon>Nucleocytoviricota</taxon>
        <taxon>Megaviricetes</taxon>
        <taxon>Pimascovirales</taxon>
        <taxon>Pimascovirales incertae sedis</taxon>
        <taxon>Iridoviridae</taxon>
    </lineage>
</organism>
<dbReference type="Gene3D" id="3.40.50.300">
    <property type="entry name" value="P-loop containing nucleotide triphosphate hydrolases"/>
    <property type="match status" value="1"/>
</dbReference>
<proteinExistence type="predicted"/>
<name>A0A8F6YJ10_9VIRU</name>
<accession>A0A8F6YJ10</accession>
<dbReference type="SUPFAM" id="SSF52540">
    <property type="entry name" value="P-loop containing nucleoside triphosphate hydrolases"/>
    <property type="match status" value="1"/>
</dbReference>